<reference evidence="1" key="1">
    <citation type="submission" date="2023-10" db="EMBL/GenBank/DDBJ databases">
        <authorList>
            <person name="Domelevo Entfellner J.-B."/>
        </authorList>
    </citation>
    <scope>NUCLEOTIDE SEQUENCE</scope>
</reference>
<evidence type="ECO:0000313" key="1">
    <source>
        <dbReference type="EMBL" id="CAJ1844470.1"/>
    </source>
</evidence>
<feature type="non-terminal residue" evidence="1">
    <location>
        <position position="67"/>
    </location>
</feature>
<evidence type="ECO:0000313" key="2">
    <source>
        <dbReference type="Proteomes" id="UP001189624"/>
    </source>
</evidence>
<dbReference type="Gramene" id="rna-AYBTSS11_LOCUS1747">
    <property type="protein sequence ID" value="CAJ1844470.1"/>
    <property type="gene ID" value="gene-AYBTSS11_LOCUS1747"/>
</dbReference>
<dbReference type="Proteomes" id="UP001189624">
    <property type="component" value="Chromosome 1"/>
</dbReference>
<name>A0AA86RRN9_9FABA</name>
<gene>
    <name evidence="1" type="ORF">AYBTSS11_LOCUS1747</name>
</gene>
<accession>A0AA86RRN9</accession>
<dbReference type="EMBL" id="OY731398">
    <property type="protein sequence ID" value="CAJ1844470.1"/>
    <property type="molecule type" value="Genomic_DNA"/>
</dbReference>
<organism evidence="1 2">
    <name type="scientific">Sphenostylis stenocarpa</name>
    <dbReference type="NCBI Taxonomy" id="92480"/>
    <lineage>
        <taxon>Eukaryota</taxon>
        <taxon>Viridiplantae</taxon>
        <taxon>Streptophyta</taxon>
        <taxon>Embryophyta</taxon>
        <taxon>Tracheophyta</taxon>
        <taxon>Spermatophyta</taxon>
        <taxon>Magnoliopsida</taxon>
        <taxon>eudicotyledons</taxon>
        <taxon>Gunneridae</taxon>
        <taxon>Pentapetalae</taxon>
        <taxon>rosids</taxon>
        <taxon>fabids</taxon>
        <taxon>Fabales</taxon>
        <taxon>Fabaceae</taxon>
        <taxon>Papilionoideae</taxon>
        <taxon>50 kb inversion clade</taxon>
        <taxon>NPAAA clade</taxon>
        <taxon>indigoferoid/millettioid clade</taxon>
        <taxon>Phaseoleae</taxon>
        <taxon>Sphenostylis</taxon>
    </lineage>
</organism>
<keyword evidence="2" id="KW-1185">Reference proteome</keyword>
<dbReference type="AlphaFoldDB" id="A0AA86RRN9"/>
<sequence length="67" mass="7883">MMSPHLFRLLKHLLDQIMPPRPLKLMRHLLDRMIPSHPLRLLKPLLEGSPVQDKHSLISKAFTQTLR</sequence>
<proteinExistence type="predicted"/>
<protein>
    <submittedName>
        <fullName evidence="1">Uncharacterized protein</fullName>
    </submittedName>
</protein>